<keyword evidence="3" id="KW-1185">Reference proteome</keyword>
<dbReference type="AlphaFoldDB" id="A0AAV4TXS0"/>
<evidence type="ECO:0000313" key="3">
    <source>
        <dbReference type="Proteomes" id="UP001054945"/>
    </source>
</evidence>
<dbReference type="EMBL" id="BPLR01011972">
    <property type="protein sequence ID" value="GIY50391.1"/>
    <property type="molecule type" value="Genomic_DNA"/>
</dbReference>
<gene>
    <name evidence="2" type="primary">AVEN_242045_1</name>
    <name evidence="2" type="ORF">CEXT_518671</name>
</gene>
<feature type="region of interest" description="Disordered" evidence="1">
    <location>
        <begin position="1"/>
        <end position="29"/>
    </location>
</feature>
<feature type="compositionally biased region" description="Polar residues" evidence="1">
    <location>
        <begin position="83"/>
        <end position="96"/>
    </location>
</feature>
<reference evidence="2 3" key="1">
    <citation type="submission" date="2021-06" db="EMBL/GenBank/DDBJ databases">
        <title>Caerostris extrusa draft genome.</title>
        <authorList>
            <person name="Kono N."/>
            <person name="Arakawa K."/>
        </authorList>
    </citation>
    <scope>NUCLEOTIDE SEQUENCE [LARGE SCALE GENOMIC DNA]</scope>
</reference>
<proteinExistence type="predicted"/>
<organism evidence="2 3">
    <name type="scientific">Caerostris extrusa</name>
    <name type="common">Bark spider</name>
    <name type="synonym">Caerostris bankana</name>
    <dbReference type="NCBI Taxonomy" id="172846"/>
    <lineage>
        <taxon>Eukaryota</taxon>
        <taxon>Metazoa</taxon>
        <taxon>Ecdysozoa</taxon>
        <taxon>Arthropoda</taxon>
        <taxon>Chelicerata</taxon>
        <taxon>Arachnida</taxon>
        <taxon>Araneae</taxon>
        <taxon>Araneomorphae</taxon>
        <taxon>Entelegynae</taxon>
        <taxon>Araneoidea</taxon>
        <taxon>Araneidae</taxon>
        <taxon>Caerostris</taxon>
    </lineage>
</organism>
<accession>A0AAV4TXS0</accession>
<name>A0AAV4TXS0_CAEEX</name>
<evidence type="ECO:0000313" key="2">
    <source>
        <dbReference type="EMBL" id="GIY50391.1"/>
    </source>
</evidence>
<sequence length="159" mass="18239">MSSKSISIQKEDSKNKLEEICKKESDSSNGKITTYFSVLRPEGRAKMCALKANDSKQKEILQKLKNKETVTQKPKNEDEKYSASESVSKIDLSSSQSKEKLRGNICISSALKTPLSQVLRKVLKLQRVKRFGRKSPICCREKFTQSRFRSVRKEEKYIL</sequence>
<evidence type="ECO:0000256" key="1">
    <source>
        <dbReference type="SAM" id="MobiDB-lite"/>
    </source>
</evidence>
<feature type="region of interest" description="Disordered" evidence="1">
    <location>
        <begin position="63"/>
        <end position="96"/>
    </location>
</feature>
<comment type="caution">
    <text evidence="2">The sequence shown here is derived from an EMBL/GenBank/DDBJ whole genome shotgun (WGS) entry which is preliminary data.</text>
</comment>
<protein>
    <submittedName>
        <fullName evidence="2">Uncharacterized protein</fullName>
    </submittedName>
</protein>
<feature type="compositionally biased region" description="Basic and acidic residues" evidence="1">
    <location>
        <begin position="63"/>
        <end position="82"/>
    </location>
</feature>
<dbReference type="Proteomes" id="UP001054945">
    <property type="component" value="Unassembled WGS sequence"/>
</dbReference>
<feature type="compositionally biased region" description="Basic and acidic residues" evidence="1">
    <location>
        <begin position="9"/>
        <end position="26"/>
    </location>
</feature>